<sequence length="274" mass="29919">CYIFNGTNPDGFNGLASIGLSDPFKDRDGSLMDPGLCIYHCANYGFVYSGLTKGDECRCGGSTALVTYTKLNDTLSKIVCNASCVGNSSYPCGGDIGYTIYQEPIPMPPKISALQKVSIIQDLKNNKKYIGCFKESPNCNQRILKGSNEEVISLSVEDCVNFCKSNHYNYAGLEIGTQCFCDNDFKHINMLRPEECSSSCTGNDSEICGGPLAVSIYSVPSDTDNTIPIVLGVVIPLFIIITAAICGCYIYKRRSKNQTQDETIQPNTEEKEEI</sequence>
<accession>A0ACA9M2K3</accession>
<name>A0ACA9M2K3_9GLOM</name>
<organism evidence="1 2">
    <name type="scientific">Racocetra persica</name>
    <dbReference type="NCBI Taxonomy" id="160502"/>
    <lineage>
        <taxon>Eukaryota</taxon>
        <taxon>Fungi</taxon>
        <taxon>Fungi incertae sedis</taxon>
        <taxon>Mucoromycota</taxon>
        <taxon>Glomeromycotina</taxon>
        <taxon>Glomeromycetes</taxon>
        <taxon>Diversisporales</taxon>
        <taxon>Gigasporaceae</taxon>
        <taxon>Racocetra</taxon>
    </lineage>
</organism>
<comment type="caution">
    <text evidence="1">The sequence shown here is derived from an EMBL/GenBank/DDBJ whole genome shotgun (WGS) entry which is preliminary data.</text>
</comment>
<keyword evidence="2" id="KW-1185">Reference proteome</keyword>
<dbReference type="EMBL" id="CAJVQC010005902">
    <property type="protein sequence ID" value="CAG8560254.1"/>
    <property type="molecule type" value="Genomic_DNA"/>
</dbReference>
<protein>
    <submittedName>
        <fullName evidence="1">35837_t:CDS:1</fullName>
    </submittedName>
</protein>
<dbReference type="Proteomes" id="UP000789920">
    <property type="component" value="Unassembled WGS sequence"/>
</dbReference>
<evidence type="ECO:0000313" key="1">
    <source>
        <dbReference type="EMBL" id="CAG8560254.1"/>
    </source>
</evidence>
<feature type="non-terminal residue" evidence="1">
    <location>
        <position position="1"/>
    </location>
</feature>
<reference evidence="1" key="1">
    <citation type="submission" date="2021-06" db="EMBL/GenBank/DDBJ databases">
        <authorList>
            <person name="Kallberg Y."/>
            <person name="Tangrot J."/>
            <person name="Rosling A."/>
        </authorList>
    </citation>
    <scope>NUCLEOTIDE SEQUENCE</scope>
    <source>
        <strain evidence="1">MA461A</strain>
    </source>
</reference>
<gene>
    <name evidence="1" type="ORF">RPERSI_LOCUS4333</name>
</gene>
<evidence type="ECO:0000313" key="2">
    <source>
        <dbReference type="Proteomes" id="UP000789920"/>
    </source>
</evidence>
<proteinExistence type="predicted"/>